<keyword evidence="5 7" id="KW-1133">Transmembrane helix</keyword>
<dbReference type="GO" id="GO:0009055">
    <property type="term" value="F:electron transfer activity"/>
    <property type="evidence" value="ECO:0007669"/>
    <property type="project" value="TreeGrafter"/>
</dbReference>
<organism evidence="8 9">
    <name type="scientific">Chromobacterium vaccinii</name>
    <dbReference type="NCBI Taxonomy" id="1108595"/>
    <lineage>
        <taxon>Bacteria</taxon>
        <taxon>Pseudomonadati</taxon>
        <taxon>Pseudomonadota</taxon>
        <taxon>Betaproteobacteria</taxon>
        <taxon>Neisseriales</taxon>
        <taxon>Chromobacteriaceae</taxon>
        <taxon>Chromobacterium</taxon>
    </lineage>
</organism>
<reference evidence="8 9" key="1">
    <citation type="submission" date="2016-10" db="EMBL/GenBank/DDBJ databases">
        <title>Chromobacterium muskegensis sp. nov., an insecticidal bacterium isolated from Sphagnum bogs.</title>
        <authorList>
            <person name="Sparks M.E."/>
            <person name="Blackburn M.B."/>
            <person name="Gundersen-Rindal D.E."/>
            <person name="Mitchell A."/>
            <person name="Farrar R."/>
            <person name="Kuhar D."/>
        </authorList>
    </citation>
    <scope>NUCLEOTIDE SEQUENCE [LARGE SCALE GENOMIC DNA]</scope>
    <source>
        <strain evidence="8 9">21-1</strain>
    </source>
</reference>
<dbReference type="STRING" id="1108595.BKX93_02180"/>
<comment type="similarity">
    <text evidence="2">Belongs to the cytochrome ubiquinol oxidase subunit 2 family.</text>
</comment>
<evidence type="ECO:0000256" key="4">
    <source>
        <dbReference type="ARBA" id="ARBA00022692"/>
    </source>
</evidence>
<feature type="transmembrane region" description="Helical" evidence="7">
    <location>
        <begin position="185"/>
        <end position="204"/>
    </location>
</feature>
<dbReference type="GeneID" id="68840022"/>
<dbReference type="GO" id="GO:0070069">
    <property type="term" value="C:cytochrome complex"/>
    <property type="evidence" value="ECO:0007669"/>
    <property type="project" value="TreeGrafter"/>
</dbReference>
<proteinExistence type="inferred from homology"/>
<evidence type="ECO:0000313" key="8">
    <source>
        <dbReference type="EMBL" id="AOZ48919.1"/>
    </source>
</evidence>
<dbReference type="GO" id="GO:0016682">
    <property type="term" value="F:oxidoreductase activity, acting on diphenols and related substances as donors, oxygen as acceptor"/>
    <property type="evidence" value="ECO:0007669"/>
    <property type="project" value="TreeGrafter"/>
</dbReference>
<evidence type="ECO:0000256" key="6">
    <source>
        <dbReference type="ARBA" id="ARBA00023136"/>
    </source>
</evidence>
<dbReference type="Proteomes" id="UP000178776">
    <property type="component" value="Chromosome"/>
</dbReference>
<gene>
    <name evidence="8" type="ORF">BKX93_02180</name>
</gene>
<dbReference type="InterPro" id="IPR003317">
    <property type="entry name" value="Cyt-d_oxidase_su2"/>
</dbReference>
<name>A0A1D9LCC5_9NEIS</name>
<evidence type="ECO:0000256" key="7">
    <source>
        <dbReference type="SAM" id="Phobius"/>
    </source>
</evidence>
<dbReference type="PANTHER" id="PTHR43141">
    <property type="entry name" value="CYTOCHROME BD2 SUBUNIT II"/>
    <property type="match status" value="1"/>
</dbReference>
<dbReference type="RefSeq" id="WP_070978509.1">
    <property type="nucleotide sequence ID" value="NZ_CP017707.1"/>
</dbReference>
<keyword evidence="4 7" id="KW-0812">Transmembrane</keyword>
<feature type="transmembrane region" description="Helical" evidence="7">
    <location>
        <begin position="301"/>
        <end position="326"/>
    </location>
</feature>
<comment type="subcellular location">
    <subcellularLocation>
        <location evidence="1">Cell membrane</location>
        <topology evidence="1">Multi-pass membrane protein</topology>
    </subcellularLocation>
</comment>
<feature type="transmembrane region" description="Helical" evidence="7">
    <location>
        <begin position="151"/>
        <end position="173"/>
    </location>
</feature>
<evidence type="ECO:0000256" key="3">
    <source>
        <dbReference type="ARBA" id="ARBA00022475"/>
    </source>
</evidence>
<dbReference type="KEGG" id="cvc:BKX93_02180"/>
<evidence type="ECO:0000256" key="1">
    <source>
        <dbReference type="ARBA" id="ARBA00004651"/>
    </source>
</evidence>
<sequence>MPLDYWLPIIFAGLLVLVMIIYVILDGYDLGIGLLLPSVERADKNRMIATIGPFWDANETWLVLGIGLLLSAFPAANSLVSYELYQPLALMLGGLIIRGVAFDFRAKAPDGHKAWWDAAFFAGALMASAMQDLMLGRYLTGFANGWGAWTFAWLCAAGLCAGYALLGACWLILKTSGPLQARAYGWAGRALLATSLAAALVSIATPLASPSIAAKWFVLPHFLLLIPLPLTASLLSALLWWLLPKLAKRQARGDDRYCWTPFALCVAIVLLASWGLAYSIFPDIVIEHLSIWQAASDAEALWAILVVAIVVLPAIAAYTAFVYRIFHGKATDELSYH</sequence>
<evidence type="ECO:0000256" key="2">
    <source>
        <dbReference type="ARBA" id="ARBA00007543"/>
    </source>
</evidence>
<keyword evidence="3" id="KW-1003">Cell membrane</keyword>
<dbReference type="AlphaFoldDB" id="A0A1D9LCC5"/>
<dbReference type="GO" id="GO:0005886">
    <property type="term" value="C:plasma membrane"/>
    <property type="evidence" value="ECO:0007669"/>
    <property type="project" value="UniProtKB-SubCell"/>
</dbReference>
<dbReference type="Pfam" id="PF02322">
    <property type="entry name" value="Cyt_bd_oxida_II"/>
    <property type="match status" value="1"/>
</dbReference>
<dbReference type="GO" id="GO:0019646">
    <property type="term" value="P:aerobic electron transport chain"/>
    <property type="evidence" value="ECO:0007669"/>
    <property type="project" value="TreeGrafter"/>
</dbReference>
<feature type="transmembrane region" description="Helical" evidence="7">
    <location>
        <begin position="216"/>
        <end position="242"/>
    </location>
</feature>
<feature type="transmembrane region" description="Helical" evidence="7">
    <location>
        <begin position="84"/>
        <end position="102"/>
    </location>
</feature>
<accession>A0A1D9LCC5</accession>
<protein>
    <submittedName>
        <fullName evidence="8">Cytochrome BD ubiquinol oxidase subunit II</fullName>
    </submittedName>
</protein>
<feature type="transmembrane region" description="Helical" evidence="7">
    <location>
        <begin position="114"/>
        <end position="131"/>
    </location>
</feature>
<feature type="transmembrane region" description="Helical" evidence="7">
    <location>
        <begin position="6"/>
        <end position="39"/>
    </location>
</feature>
<dbReference type="EMBL" id="CP017707">
    <property type="protein sequence ID" value="AOZ48919.1"/>
    <property type="molecule type" value="Genomic_DNA"/>
</dbReference>
<evidence type="ECO:0000313" key="9">
    <source>
        <dbReference type="Proteomes" id="UP000178776"/>
    </source>
</evidence>
<dbReference type="PANTHER" id="PTHR43141:SF2">
    <property type="entry name" value="BLR3729 PROTEIN"/>
    <property type="match status" value="1"/>
</dbReference>
<keyword evidence="6 7" id="KW-0472">Membrane</keyword>
<evidence type="ECO:0000256" key="5">
    <source>
        <dbReference type="ARBA" id="ARBA00022989"/>
    </source>
</evidence>
<feature type="transmembrane region" description="Helical" evidence="7">
    <location>
        <begin position="262"/>
        <end position="281"/>
    </location>
</feature>